<comment type="caution">
    <text evidence="3">The sequence shown here is derived from an EMBL/GenBank/DDBJ whole genome shotgun (WGS) entry which is preliminary data.</text>
</comment>
<keyword evidence="1" id="KW-0812">Transmembrane</keyword>
<evidence type="ECO:0000256" key="2">
    <source>
        <dbReference type="SAM" id="SignalP"/>
    </source>
</evidence>
<protein>
    <submittedName>
        <fullName evidence="3">Uncharacterized protein</fullName>
    </submittedName>
</protein>
<dbReference type="AlphaFoldDB" id="A0A7W9YNN8"/>
<accession>A0A7W9YNN8</accession>
<organism evidence="3 4">
    <name type="scientific">Anoxybacillus tengchongensis</name>
    <dbReference type="NCBI Taxonomy" id="576944"/>
    <lineage>
        <taxon>Bacteria</taxon>
        <taxon>Bacillati</taxon>
        <taxon>Bacillota</taxon>
        <taxon>Bacilli</taxon>
        <taxon>Bacillales</taxon>
        <taxon>Anoxybacillaceae</taxon>
        <taxon>Anoxybacillus</taxon>
    </lineage>
</organism>
<evidence type="ECO:0000313" key="4">
    <source>
        <dbReference type="Proteomes" id="UP000523528"/>
    </source>
</evidence>
<dbReference type="EMBL" id="JACHES010000001">
    <property type="protein sequence ID" value="MBB6175402.1"/>
    <property type="molecule type" value="Genomic_DNA"/>
</dbReference>
<feature type="signal peptide" evidence="2">
    <location>
        <begin position="1"/>
        <end position="21"/>
    </location>
</feature>
<feature type="transmembrane region" description="Helical" evidence="1">
    <location>
        <begin position="239"/>
        <end position="260"/>
    </location>
</feature>
<sequence length="269" mass="31393">MKKYVYTFVCLLFLCCVRSTAAQENAFVLENGLIQVMPEYANHPDDQSDKPSMLVGMHLSFRNVSKQGQKGMIVIPLPTKEKEFRVGYVAQYVNDEPKEIDYTLDQEKGYISFEVDKEIQPNERYDIVIEYYTKNIRLEKKKRTITYTYHHLLPIEHMKIVFYQPLGANDFKIVPSPQYYEENTYGMGMYLYEFTKMKQGDVKTFNITYSREDMRTTYELLNEYHGNEQEKENKTLSPIFVASGVIGGSLLSIATMIITLHKRRGKNGK</sequence>
<keyword evidence="1" id="KW-0472">Membrane</keyword>
<evidence type="ECO:0000256" key="1">
    <source>
        <dbReference type="SAM" id="Phobius"/>
    </source>
</evidence>
<keyword evidence="2" id="KW-0732">Signal</keyword>
<name>A0A7W9YNN8_9BACL</name>
<reference evidence="3 4" key="1">
    <citation type="submission" date="2020-08" db="EMBL/GenBank/DDBJ databases">
        <title>Genomic Encyclopedia of Type Strains, Phase IV (KMG-IV): sequencing the most valuable type-strain genomes for metagenomic binning, comparative biology and taxonomic classification.</title>
        <authorList>
            <person name="Goeker M."/>
        </authorList>
    </citation>
    <scope>NUCLEOTIDE SEQUENCE [LARGE SCALE GENOMIC DNA]</scope>
    <source>
        <strain evidence="3 4">DSM 23211</strain>
    </source>
</reference>
<gene>
    <name evidence="3" type="ORF">HNQ82_000212</name>
</gene>
<feature type="chain" id="PRO_5030786117" evidence="2">
    <location>
        <begin position="22"/>
        <end position="269"/>
    </location>
</feature>
<evidence type="ECO:0000313" key="3">
    <source>
        <dbReference type="EMBL" id="MBB6175402.1"/>
    </source>
</evidence>
<proteinExistence type="predicted"/>
<dbReference type="RefSeq" id="WP_183246416.1">
    <property type="nucleotide sequence ID" value="NZ_JACHES010000001.1"/>
</dbReference>
<keyword evidence="4" id="KW-1185">Reference proteome</keyword>
<dbReference type="Proteomes" id="UP000523528">
    <property type="component" value="Unassembled WGS sequence"/>
</dbReference>
<keyword evidence="1" id="KW-1133">Transmembrane helix</keyword>